<protein>
    <recommendedName>
        <fullName evidence="3">RRM domain-containing protein</fullName>
    </recommendedName>
</protein>
<dbReference type="Proteomes" id="UP000826195">
    <property type="component" value="Unassembled WGS sequence"/>
</dbReference>
<evidence type="ECO:0000313" key="2">
    <source>
        <dbReference type="Proteomes" id="UP000826195"/>
    </source>
</evidence>
<evidence type="ECO:0000313" key="1">
    <source>
        <dbReference type="EMBL" id="KAH0549780.1"/>
    </source>
</evidence>
<gene>
    <name evidence="1" type="ORF">KQX54_014023</name>
</gene>
<evidence type="ECO:0008006" key="3">
    <source>
        <dbReference type="Google" id="ProtNLM"/>
    </source>
</evidence>
<organism evidence="1 2">
    <name type="scientific">Cotesia glomerata</name>
    <name type="common">Lepidopteran parasitic wasp</name>
    <name type="synonym">Apanteles glomeratus</name>
    <dbReference type="NCBI Taxonomy" id="32391"/>
    <lineage>
        <taxon>Eukaryota</taxon>
        <taxon>Metazoa</taxon>
        <taxon>Ecdysozoa</taxon>
        <taxon>Arthropoda</taxon>
        <taxon>Hexapoda</taxon>
        <taxon>Insecta</taxon>
        <taxon>Pterygota</taxon>
        <taxon>Neoptera</taxon>
        <taxon>Endopterygota</taxon>
        <taxon>Hymenoptera</taxon>
        <taxon>Apocrita</taxon>
        <taxon>Ichneumonoidea</taxon>
        <taxon>Braconidae</taxon>
        <taxon>Microgastrinae</taxon>
        <taxon>Cotesia</taxon>
    </lineage>
</organism>
<reference evidence="1 2" key="1">
    <citation type="journal article" date="2021" name="J. Hered.">
        <title>A chromosome-level genome assembly of the parasitoid wasp, Cotesia glomerata (Hymenoptera: Braconidae).</title>
        <authorList>
            <person name="Pinto B.J."/>
            <person name="Weis J.J."/>
            <person name="Gamble T."/>
            <person name="Ode P.J."/>
            <person name="Paul R."/>
            <person name="Zaspel J.M."/>
        </authorList>
    </citation>
    <scope>NUCLEOTIDE SEQUENCE [LARGE SCALE GENOMIC DNA]</scope>
    <source>
        <strain evidence="1">CgM1</strain>
    </source>
</reference>
<sequence length="95" mass="10799">MKFYYLRVAKYQQFGEIVNQLVDDATPSIVLNFKSRKEAEIAMLKGRTFQDRLLSVTWISTHHLHRGGIGATLTTNPHSVVSLSSDQSFCVSQKR</sequence>
<proteinExistence type="predicted"/>
<name>A0AAV7IBV5_COTGL</name>
<accession>A0AAV7IBV5</accession>
<comment type="caution">
    <text evidence="1">The sequence shown here is derived from an EMBL/GenBank/DDBJ whole genome shotgun (WGS) entry which is preliminary data.</text>
</comment>
<dbReference type="EMBL" id="JAHXZJ010001864">
    <property type="protein sequence ID" value="KAH0549780.1"/>
    <property type="molecule type" value="Genomic_DNA"/>
</dbReference>
<dbReference type="AlphaFoldDB" id="A0AAV7IBV5"/>
<keyword evidence="2" id="KW-1185">Reference proteome</keyword>
<dbReference type="Pfam" id="PF14605">
    <property type="entry name" value="Nup35_RRM_2"/>
    <property type="match status" value="1"/>
</dbReference>